<dbReference type="Proteomes" id="UP000215914">
    <property type="component" value="Unassembled WGS sequence"/>
</dbReference>
<dbReference type="SUPFAM" id="SSF50960">
    <property type="entry name" value="TolB, C-terminal domain"/>
    <property type="match status" value="1"/>
</dbReference>
<organism evidence="1 2">
    <name type="scientific">Helianthus annuus</name>
    <name type="common">Common sunflower</name>
    <dbReference type="NCBI Taxonomy" id="4232"/>
    <lineage>
        <taxon>Eukaryota</taxon>
        <taxon>Viridiplantae</taxon>
        <taxon>Streptophyta</taxon>
        <taxon>Embryophyta</taxon>
        <taxon>Tracheophyta</taxon>
        <taxon>Spermatophyta</taxon>
        <taxon>Magnoliopsida</taxon>
        <taxon>eudicotyledons</taxon>
        <taxon>Gunneridae</taxon>
        <taxon>Pentapetalae</taxon>
        <taxon>asterids</taxon>
        <taxon>campanulids</taxon>
        <taxon>Asterales</taxon>
        <taxon>Asteraceae</taxon>
        <taxon>Asteroideae</taxon>
        <taxon>Heliantheae alliance</taxon>
        <taxon>Heliantheae</taxon>
        <taxon>Helianthus</taxon>
    </lineage>
</organism>
<comment type="caution">
    <text evidence="1">The sequence shown here is derived from an EMBL/GenBank/DDBJ whole genome shotgun (WGS) entry which is preliminary data.</text>
</comment>
<accession>A0A9K3EGN9</accession>
<protein>
    <submittedName>
        <fullName evidence="1">Uncharacterized protein</fullName>
    </submittedName>
</protein>
<dbReference type="EMBL" id="MNCJ02000328">
    <property type="protein sequence ID" value="KAF5772847.1"/>
    <property type="molecule type" value="Genomic_DNA"/>
</dbReference>
<evidence type="ECO:0000313" key="2">
    <source>
        <dbReference type="Proteomes" id="UP000215914"/>
    </source>
</evidence>
<dbReference type="Gramene" id="mRNA:HanXRQr2_Chr13g0582031">
    <property type="protein sequence ID" value="mRNA:HanXRQr2_Chr13g0582031"/>
    <property type="gene ID" value="HanXRQr2_Chr13g0582031"/>
</dbReference>
<sequence>MCVEFNPVDDNYFISDSIDGKVRIYRSSHKAILKHDEIGAFHMHQWSYSDKRLPATSGSSRCIKAALSVCLMVEMENLATQTAEPTDLGTSYVNPASTVIMFFVPIC</sequence>
<proteinExistence type="predicted"/>
<name>A0A9K3EGN9_HELAN</name>
<reference evidence="1" key="1">
    <citation type="journal article" date="2017" name="Nature">
        <title>The sunflower genome provides insights into oil metabolism, flowering and Asterid evolution.</title>
        <authorList>
            <person name="Badouin H."/>
            <person name="Gouzy J."/>
            <person name="Grassa C.J."/>
            <person name="Murat F."/>
            <person name="Staton S.E."/>
            <person name="Cottret L."/>
            <person name="Lelandais-Briere C."/>
            <person name="Owens G.L."/>
            <person name="Carrere S."/>
            <person name="Mayjonade B."/>
            <person name="Legrand L."/>
            <person name="Gill N."/>
            <person name="Kane N.C."/>
            <person name="Bowers J.E."/>
            <person name="Hubner S."/>
            <person name="Bellec A."/>
            <person name="Berard A."/>
            <person name="Berges H."/>
            <person name="Blanchet N."/>
            <person name="Boniface M.C."/>
            <person name="Brunel D."/>
            <person name="Catrice O."/>
            <person name="Chaidir N."/>
            <person name="Claudel C."/>
            <person name="Donnadieu C."/>
            <person name="Faraut T."/>
            <person name="Fievet G."/>
            <person name="Helmstetter N."/>
            <person name="King M."/>
            <person name="Knapp S.J."/>
            <person name="Lai Z."/>
            <person name="Le Paslier M.C."/>
            <person name="Lippi Y."/>
            <person name="Lorenzon L."/>
            <person name="Mandel J.R."/>
            <person name="Marage G."/>
            <person name="Marchand G."/>
            <person name="Marquand E."/>
            <person name="Bret-Mestries E."/>
            <person name="Morien E."/>
            <person name="Nambeesan S."/>
            <person name="Nguyen T."/>
            <person name="Pegot-Espagnet P."/>
            <person name="Pouilly N."/>
            <person name="Raftis F."/>
            <person name="Sallet E."/>
            <person name="Schiex T."/>
            <person name="Thomas J."/>
            <person name="Vandecasteele C."/>
            <person name="Vares D."/>
            <person name="Vear F."/>
            <person name="Vautrin S."/>
            <person name="Crespi M."/>
            <person name="Mangin B."/>
            <person name="Burke J.M."/>
            <person name="Salse J."/>
            <person name="Munos S."/>
            <person name="Vincourt P."/>
            <person name="Rieseberg L.H."/>
            <person name="Langlade N.B."/>
        </authorList>
    </citation>
    <scope>NUCLEOTIDE SEQUENCE</scope>
    <source>
        <tissue evidence="1">Leaves</tissue>
    </source>
</reference>
<dbReference type="AlphaFoldDB" id="A0A9K3EGN9"/>
<evidence type="ECO:0000313" key="1">
    <source>
        <dbReference type="EMBL" id="KAF5772847.1"/>
    </source>
</evidence>
<keyword evidence="2" id="KW-1185">Reference proteome</keyword>
<reference evidence="1" key="2">
    <citation type="submission" date="2020-06" db="EMBL/GenBank/DDBJ databases">
        <title>Helianthus annuus Genome sequencing and assembly Release 2.</title>
        <authorList>
            <person name="Gouzy J."/>
            <person name="Langlade N."/>
            <person name="Munos S."/>
        </authorList>
    </citation>
    <scope>NUCLEOTIDE SEQUENCE</scope>
    <source>
        <tissue evidence="1">Leaves</tissue>
    </source>
</reference>
<gene>
    <name evidence="1" type="ORF">HanXRQr2_Chr13g0582031</name>
</gene>